<evidence type="ECO:0000256" key="3">
    <source>
        <dbReference type="ARBA" id="ARBA00022729"/>
    </source>
</evidence>
<keyword evidence="5 10" id="KW-1133">Transmembrane helix</keyword>
<keyword evidence="3" id="KW-0732">Signal</keyword>
<comment type="caution">
    <text evidence="11">The sequence shown here is derived from an EMBL/GenBank/DDBJ whole genome shotgun (WGS) entry which is preliminary data.</text>
</comment>
<evidence type="ECO:0000256" key="9">
    <source>
        <dbReference type="SAM" id="MobiDB-lite"/>
    </source>
</evidence>
<dbReference type="AlphaFoldDB" id="A0A427Y8K8"/>
<evidence type="ECO:0000256" key="6">
    <source>
        <dbReference type="ARBA" id="ARBA00023136"/>
    </source>
</evidence>
<feature type="region of interest" description="Disordered" evidence="9">
    <location>
        <begin position="167"/>
        <end position="259"/>
    </location>
</feature>
<evidence type="ECO:0000313" key="11">
    <source>
        <dbReference type="EMBL" id="RSH87385.1"/>
    </source>
</evidence>
<gene>
    <name evidence="11" type="ORF">EHS25_003294</name>
</gene>
<keyword evidence="6 10" id="KW-0472">Membrane</keyword>
<evidence type="ECO:0000256" key="8">
    <source>
        <dbReference type="ARBA" id="ARBA00038311"/>
    </source>
</evidence>
<evidence type="ECO:0000256" key="7">
    <source>
        <dbReference type="ARBA" id="ARBA00037565"/>
    </source>
</evidence>
<keyword evidence="4" id="KW-0256">Endoplasmic reticulum</keyword>
<comment type="subcellular location">
    <subcellularLocation>
        <location evidence="1">Endoplasmic reticulum membrane</location>
        <topology evidence="1">Single-pass type I membrane protein</topology>
    </subcellularLocation>
</comment>
<dbReference type="InterPro" id="IPR005595">
    <property type="entry name" value="TRAP_alpha"/>
</dbReference>
<proteinExistence type="inferred from homology"/>
<keyword evidence="2 10" id="KW-0812">Transmembrane</keyword>
<comment type="similarity">
    <text evidence="8">Belongs to the IRC22 family.</text>
</comment>
<evidence type="ECO:0000256" key="4">
    <source>
        <dbReference type="ARBA" id="ARBA00022824"/>
    </source>
</evidence>
<keyword evidence="12" id="KW-1185">Reference proteome</keyword>
<feature type="transmembrane region" description="Helical" evidence="10">
    <location>
        <begin position="140"/>
        <end position="162"/>
    </location>
</feature>
<evidence type="ECO:0000256" key="5">
    <source>
        <dbReference type="ARBA" id="ARBA00022989"/>
    </source>
</evidence>
<evidence type="ECO:0000256" key="2">
    <source>
        <dbReference type="ARBA" id="ARBA00022692"/>
    </source>
</evidence>
<name>A0A427Y8K8_9TREE</name>
<protein>
    <submittedName>
        <fullName evidence="11">Uncharacterized protein</fullName>
    </submittedName>
</protein>
<evidence type="ECO:0000313" key="12">
    <source>
        <dbReference type="Proteomes" id="UP000279259"/>
    </source>
</evidence>
<dbReference type="Proteomes" id="UP000279259">
    <property type="component" value="Unassembled WGS sequence"/>
</dbReference>
<accession>A0A427Y8K8</accession>
<evidence type="ECO:0000256" key="1">
    <source>
        <dbReference type="ARBA" id="ARBA00004115"/>
    </source>
</evidence>
<dbReference type="Pfam" id="PF03896">
    <property type="entry name" value="TRAP_alpha"/>
    <property type="match status" value="1"/>
</dbReference>
<evidence type="ECO:0000256" key="10">
    <source>
        <dbReference type="SAM" id="Phobius"/>
    </source>
</evidence>
<dbReference type="PANTHER" id="PTHR12924">
    <property type="entry name" value="TRANSLOCON-ASSOCIATED PROTEIN, ALPHA SUBUNIT"/>
    <property type="match status" value="1"/>
</dbReference>
<dbReference type="GO" id="GO:0005789">
    <property type="term" value="C:endoplasmic reticulum membrane"/>
    <property type="evidence" value="ECO:0007669"/>
    <property type="project" value="UniProtKB-SubCell"/>
</dbReference>
<reference evidence="11 12" key="1">
    <citation type="submission" date="2018-11" db="EMBL/GenBank/DDBJ databases">
        <title>Genome sequence of Saitozyma podzolica DSM 27192.</title>
        <authorList>
            <person name="Aliyu H."/>
            <person name="Gorte O."/>
            <person name="Ochsenreither K."/>
        </authorList>
    </citation>
    <scope>NUCLEOTIDE SEQUENCE [LARGE SCALE GENOMIC DNA]</scope>
    <source>
        <strain evidence="11 12">DSM 27192</strain>
    </source>
</reference>
<comment type="function">
    <text evidence="7">Is probably involved in a pathway contributing to genomic integrity.</text>
</comment>
<organism evidence="11 12">
    <name type="scientific">Saitozyma podzolica</name>
    <dbReference type="NCBI Taxonomy" id="1890683"/>
    <lineage>
        <taxon>Eukaryota</taxon>
        <taxon>Fungi</taxon>
        <taxon>Dikarya</taxon>
        <taxon>Basidiomycota</taxon>
        <taxon>Agaricomycotina</taxon>
        <taxon>Tremellomycetes</taxon>
        <taxon>Tremellales</taxon>
        <taxon>Trimorphomycetaceae</taxon>
        <taxon>Saitozyma</taxon>
    </lineage>
</organism>
<sequence length="259" mass="27958">MGLFSNSVEDEVIVSGSFPESNPFGLVVNGEQNSVLLHLINSGEKNYTLVSASASYHDVNNHWALVKNASTLRYGVPLVSGSNFSAPFQVYSEFRPQDIGLTVWVNLAEPGSTALHSITALNQTVSVVEPSSSWLDPQLLFLWLLIGSALTAGAYFAYDLFLRPKGKKRGPRGSGKKDKAKAVVPADQDKHAYPDVKPYEEEWIPEHHLKSRASKLKKREAGAGVSSAGEEVTSGGEVTSGAETSGAEGKTRRRKSKKA</sequence>
<dbReference type="OrthoDB" id="1926781at2759"/>
<feature type="compositionally biased region" description="Basic and acidic residues" evidence="9">
    <location>
        <begin position="175"/>
        <end position="208"/>
    </location>
</feature>
<dbReference type="EMBL" id="RSCD01000017">
    <property type="protein sequence ID" value="RSH87385.1"/>
    <property type="molecule type" value="Genomic_DNA"/>
</dbReference>
<dbReference type="PANTHER" id="PTHR12924:SF0">
    <property type="entry name" value="TRANSLOCON-ASSOCIATED PROTEIN SUBUNIT ALPHA"/>
    <property type="match status" value="1"/>
</dbReference>
<feature type="compositionally biased region" description="Basic residues" evidence="9">
    <location>
        <begin position="209"/>
        <end position="218"/>
    </location>
</feature>